<reference evidence="2" key="1">
    <citation type="journal article" date="2020" name="Nature">
        <title>Giant virus diversity and host interactions through global metagenomics.</title>
        <authorList>
            <person name="Schulz F."/>
            <person name="Roux S."/>
            <person name="Paez-Espino D."/>
            <person name="Jungbluth S."/>
            <person name="Walsh D.A."/>
            <person name="Denef V.J."/>
            <person name="McMahon K.D."/>
            <person name="Konstantinidis K.T."/>
            <person name="Eloe-Fadrosh E.A."/>
            <person name="Kyrpides N.C."/>
            <person name="Woyke T."/>
        </authorList>
    </citation>
    <scope>NUCLEOTIDE SEQUENCE</scope>
    <source>
        <strain evidence="2">GVMAG-M-3300001351-8</strain>
    </source>
</reference>
<feature type="region of interest" description="Disordered" evidence="1">
    <location>
        <begin position="1"/>
        <end position="24"/>
    </location>
</feature>
<proteinExistence type="predicted"/>
<sequence>MDNSIDQTSNFEITSNSSQNSTLNYSEPLSSKILAKDIIDSYGSIYKTTGGSNKVGGLYLKSWLDKLTSNRVLDLYLKYLGITALTTSTLVPLSLIMGKDLFEESIHFIVSNDQKGGNFLETKIPLLDDDLIGNYLKISGLTALTLSPHTLIPLTILMSIYSIYINDQKGGTKLITGASIPPNIIQNVSDLISGESITHNLSRSSPFRNNEMQLNTFNDNYNGSIDNLQSTIDVNGFPKYNIPNTQITQTIDPNMPVDTLSTNGSDISSNISGNDIHPDTPDINFDTVVGGGSDWLSTHNSRGPVNSPSKGEAQFRQFNKTADYVTNTELSGIDNSSFYGSESSLSSHSTLYEMTPHDTIPNGYSIGGVAATNFAS</sequence>
<accession>A0A6C0EIY6</accession>
<evidence type="ECO:0000256" key="1">
    <source>
        <dbReference type="SAM" id="MobiDB-lite"/>
    </source>
</evidence>
<organism evidence="2">
    <name type="scientific">viral metagenome</name>
    <dbReference type="NCBI Taxonomy" id="1070528"/>
    <lineage>
        <taxon>unclassified sequences</taxon>
        <taxon>metagenomes</taxon>
        <taxon>organismal metagenomes</taxon>
    </lineage>
</organism>
<protein>
    <submittedName>
        <fullName evidence="2">Uncharacterized protein</fullName>
    </submittedName>
</protein>
<name>A0A6C0EIY6_9ZZZZ</name>
<dbReference type="AlphaFoldDB" id="A0A6C0EIY6"/>
<evidence type="ECO:0000313" key="2">
    <source>
        <dbReference type="EMBL" id="QHT28968.1"/>
    </source>
</evidence>
<dbReference type="EMBL" id="MN738866">
    <property type="protein sequence ID" value="QHT28968.1"/>
    <property type="molecule type" value="Genomic_DNA"/>
</dbReference>